<dbReference type="PROSITE" id="PS50943">
    <property type="entry name" value="HTH_CROC1"/>
    <property type="match status" value="1"/>
</dbReference>
<evidence type="ECO:0000259" key="1">
    <source>
        <dbReference type="PROSITE" id="PS50943"/>
    </source>
</evidence>
<dbReference type="EMBL" id="MRYD01000101">
    <property type="protein sequence ID" value="OSZ58833.1"/>
    <property type="molecule type" value="Genomic_DNA"/>
</dbReference>
<dbReference type="Gene3D" id="1.10.260.40">
    <property type="entry name" value="lambda repressor-like DNA-binding domains"/>
    <property type="match status" value="1"/>
</dbReference>
<dbReference type="SUPFAM" id="SSF47413">
    <property type="entry name" value="lambda repressor-like DNA-binding domains"/>
    <property type="match status" value="1"/>
</dbReference>
<feature type="domain" description="HTH cro/C1-type" evidence="1">
    <location>
        <begin position="12"/>
        <end position="68"/>
    </location>
</feature>
<dbReference type="SMART" id="SM00530">
    <property type="entry name" value="HTH_XRE"/>
    <property type="match status" value="1"/>
</dbReference>
<evidence type="ECO:0000313" key="2">
    <source>
        <dbReference type="EMBL" id="OSZ58833.1"/>
    </source>
</evidence>
<dbReference type="InterPro" id="IPR010982">
    <property type="entry name" value="Lambda_DNA-bd_dom_sf"/>
</dbReference>
<accession>A0ABX3YFZ8</accession>
<keyword evidence="3" id="KW-1185">Reference proteome</keyword>
<gene>
    <name evidence="2" type="ORF">OQI_19430</name>
</gene>
<dbReference type="InterPro" id="IPR011990">
    <property type="entry name" value="TPR-like_helical_dom_sf"/>
</dbReference>
<protein>
    <submittedName>
        <fullName evidence="2">Transcriptional regulator</fullName>
    </submittedName>
</protein>
<dbReference type="InterPro" id="IPR001387">
    <property type="entry name" value="Cro/C1-type_HTH"/>
</dbReference>
<dbReference type="CDD" id="cd00093">
    <property type="entry name" value="HTH_XRE"/>
    <property type="match status" value="1"/>
</dbReference>
<organism evidence="2 3">
    <name type="scientific">Streptomyces pharetrae CZA14</name>
    <dbReference type="NCBI Taxonomy" id="1144883"/>
    <lineage>
        <taxon>Bacteria</taxon>
        <taxon>Bacillati</taxon>
        <taxon>Actinomycetota</taxon>
        <taxon>Actinomycetes</taxon>
        <taxon>Kitasatosporales</taxon>
        <taxon>Streptomycetaceae</taxon>
        <taxon>Streptomyces</taxon>
    </lineage>
</organism>
<reference evidence="2 3" key="1">
    <citation type="submission" date="2016-12" db="EMBL/GenBank/DDBJ databases">
        <title>Genome Mining:The Detection of Biosynthetic Gene Clusters to Aid in the Expression of Curamycin A produced by Streptomyces sp. strain CZA14.</title>
        <authorList>
            <person name="Durrell K.A."/>
            <person name="Kirby B.M."/>
            <person name="Khan W."/>
            <person name="Mthethwa T."/>
            <person name="Le Roes-Hill M."/>
        </authorList>
    </citation>
    <scope>NUCLEOTIDE SEQUENCE [LARGE SCALE GENOMIC DNA]</scope>
    <source>
        <strain evidence="2 3">CZA14</strain>
    </source>
</reference>
<sequence length="444" mass="46680">MGEQPQGFGPELRRLRLAAGLTLTRFAASVHYSKSQISKIETGQKRATPEFARLCDAVLDSGGTLSALVPAVGAVPRSPGTAGSHVVWPPSSCTPGAGTSVEKGAIAAPGPTPSRRALMAAGAASLFGLRPGEQAPSVGDPTGDSLLEAHRGLFAQYRRIGQLSPPGALLPALSEQTHALHTLSERTGPHTGRALLALAARFAEFAGWMAQEAGDDATALRWTGHAVDLAHISGDDVLPSYTLVRRALIAYYRGDSAETIALVEDALSDRLPPRVRGLAWQRKAQGHALGGEYDACMRALDRARSLFARARAEEDATDDAPVLGTAHLDDPVSMITGWCLLDLGRPGQAADTLDRECAHIGSTALRTRARYGTRRALAHAMVGDLDHACALTGELLATGAPPGSATIAKDLRRLARVLGRYRDRPAYRAVAPALAAVLAPTRPV</sequence>
<name>A0ABX3YFZ8_9ACTN</name>
<dbReference type="Proteomes" id="UP000194266">
    <property type="component" value="Unassembled WGS sequence"/>
</dbReference>
<comment type="caution">
    <text evidence="2">The sequence shown here is derived from an EMBL/GenBank/DDBJ whole genome shotgun (WGS) entry which is preliminary data.</text>
</comment>
<evidence type="ECO:0000313" key="3">
    <source>
        <dbReference type="Proteomes" id="UP000194266"/>
    </source>
</evidence>
<dbReference type="SUPFAM" id="SSF48452">
    <property type="entry name" value="TPR-like"/>
    <property type="match status" value="1"/>
</dbReference>
<proteinExistence type="predicted"/>
<dbReference type="Pfam" id="PF13560">
    <property type="entry name" value="HTH_31"/>
    <property type="match status" value="1"/>
</dbReference>